<keyword evidence="1" id="KW-0472">Membrane</keyword>
<accession>A0A098Y5H8</accession>
<dbReference type="InterPro" id="IPR010994">
    <property type="entry name" value="RuvA_2-like"/>
</dbReference>
<organism evidence="2 3">
    <name type="scientific">Modestobacter caceresii</name>
    <dbReference type="NCBI Taxonomy" id="1522368"/>
    <lineage>
        <taxon>Bacteria</taxon>
        <taxon>Bacillati</taxon>
        <taxon>Actinomycetota</taxon>
        <taxon>Actinomycetes</taxon>
        <taxon>Geodermatophilales</taxon>
        <taxon>Geodermatophilaceae</taxon>
        <taxon>Modestobacter</taxon>
    </lineage>
</organism>
<comment type="caution">
    <text evidence="2">The sequence shown here is derived from an EMBL/GenBank/DDBJ whole genome shotgun (WGS) entry which is preliminary data.</text>
</comment>
<feature type="transmembrane region" description="Helical" evidence="1">
    <location>
        <begin position="88"/>
        <end position="108"/>
    </location>
</feature>
<name>A0A098Y5H8_9ACTN</name>
<protein>
    <submittedName>
        <fullName evidence="2">Uncharacterized protein</fullName>
    </submittedName>
</protein>
<evidence type="ECO:0000256" key="1">
    <source>
        <dbReference type="SAM" id="Phobius"/>
    </source>
</evidence>
<dbReference type="EMBL" id="JPMX01000075">
    <property type="protein sequence ID" value="KGH45685.1"/>
    <property type="molecule type" value="Genomic_DNA"/>
</dbReference>
<sequence length="236" mass="25928">MTLHEKSAQQPVPAGRRSLWERFKAGGWYYVVVLASAGILAPIPMWHAWTRLRTRYLLIMASTYTAVAILLVYVLPSSSERAADGQPASNVGGLAAVALMISACFLLVRPRREVFGLGQPVAYHEDPAVQRALDGRARRDRARAIVESDQPLARELRIGRPDLPRDYDDGGLVDVNSAPAHVVADVCGIDARWGEEIVAARELRCGGFFHIAELLIEVQMPGHVGERIRDRGVCIA</sequence>
<keyword evidence="1" id="KW-0812">Transmembrane</keyword>
<evidence type="ECO:0000313" key="3">
    <source>
        <dbReference type="Proteomes" id="UP000029713"/>
    </source>
</evidence>
<feature type="transmembrane region" description="Helical" evidence="1">
    <location>
        <begin position="56"/>
        <end position="76"/>
    </location>
</feature>
<gene>
    <name evidence="2" type="ORF">IN07_16520</name>
</gene>
<keyword evidence="1" id="KW-1133">Transmembrane helix</keyword>
<dbReference type="Proteomes" id="UP000029713">
    <property type="component" value="Unassembled WGS sequence"/>
</dbReference>
<dbReference type="AlphaFoldDB" id="A0A098Y5H8"/>
<dbReference type="RefSeq" id="WP_036337190.1">
    <property type="nucleotide sequence ID" value="NZ_JPMX01000075.1"/>
</dbReference>
<dbReference type="OrthoDB" id="4054020at2"/>
<dbReference type="STRING" id="1522368.IN07_16520"/>
<keyword evidence="3" id="KW-1185">Reference proteome</keyword>
<dbReference type="SUPFAM" id="SSF47781">
    <property type="entry name" value="RuvA domain 2-like"/>
    <property type="match status" value="1"/>
</dbReference>
<feature type="transmembrane region" description="Helical" evidence="1">
    <location>
        <begin position="27"/>
        <end position="49"/>
    </location>
</feature>
<proteinExistence type="predicted"/>
<evidence type="ECO:0000313" key="2">
    <source>
        <dbReference type="EMBL" id="KGH45685.1"/>
    </source>
</evidence>
<reference evidence="2 3" key="1">
    <citation type="submission" date="2014-07" db="EMBL/GenBank/DDBJ databases">
        <title>Biosystematic studies on Modestobacter strains isolated from extreme hyper-arid desert soil and from historic building.</title>
        <authorList>
            <person name="Bukarasam K."/>
            <person name="Bull A."/>
            <person name="Girard G."/>
            <person name="van Wezel G."/>
            <person name="Goodfellow M."/>
        </authorList>
    </citation>
    <scope>NUCLEOTIDE SEQUENCE [LARGE SCALE GENOMIC DNA]</scope>
    <source>
        <strain evidence="2 3">KNN45-2b</strain>
    </source>
</reference>